<feature type="compositionally biased region" description="Basic and acidic residues" evidence="1">
    <location>
        <begin position="45"/>
        <end position="67"/>
    </location>
</feature>
<proteinExistence type="predicted"/>
<organism evidence="2 3">
    <name type="scientific">Cuscuta australis</name>
    <dbReference type="NCBI Taxonomy" id="267555"/>
    <lineage>
        <taxon>Eukaryota</taxon>
        <taxon>Viridiplantae</taxon>
        <taxon>Streptophyta</taxon>
        <taxon>Embryophyta</taxon>
        <taxon>Tracheophyta</taxon>
        <taxon>Spermatophyta</taxon>
        <taxon>Magnoliopsida</taxon>
        <taxon>eudicotyledons</taxon>
        <taxon>Gunneridae</taxon>
        <taxon>Pentapetalae</taxon>
        <taxon>asterids</taxon>
        <taxon>lamiids</taxon>
        <taxon>Solanales</taxon>
        <taxon>Convolvulaceae</taxon>
        <taxon>Cuscuteae</taxon>
        <taxon>Cuscuta</taxon>
        <taxon>Cuscuta subgen. Grammica</taxon>
        <taxon>Cuscuta sect. Cleistogrammica</taxon>
    </lineage>
</organism>
<dbReference type="Gene3D" id="3.40.1360.10">
    <property type="match status" value="1"/>
</dbReference>
<evidence type="ECO:0000313" key="2">
    <source>
        <dbReference type="EMBL" id="RAL36988.1"/>
    </source>
</evidence>
<evidence type="ECO:0000256" key="1">
    <source>
        <dbReference type="SAM" id="MobiDB-lite"/>
    </source>
</evidence>
<dbReference type="EMBL" id="NQVE01000217">
    <property type="protein sequence ID" value="RAL36988.1"/>
    <property type="molecule type" value="Genomic_DNA"/>
</dbReference>
<dbReference type="AlphaFoldDB" id="A0A328CX80"/>
<feature type="region of interest" description="Disordered" evidence="1">
    <location>
        <begin position="31"/>
        <end position="67"/>
    </location>
</feature>
<dbReference type="InterPro" id="IPR036078">
    <property type="entry name" value="Spo11/TopoVI_A_sf"/>
</dbReference>
<name>A0A328CX80_9ASTE</name>
<dbReference type="GO" id="GO:0005694">
    <property type="term" value="C:chromosome"/>
    <property type="evidence" value="ECO:0007669"/>
    <property type="project" value="InterPro"/>
</dbReference>
<reference evidence="2 3" key="1">
    <citation type="submission" date="2018-06" db="EMBL/GenBank/DDBJ databases">
        <title>The Genome of Cuscuta australis (Dodder) Provides Insight into the Evolution of Plant Parasitism.</title>
        <authorList>
            <person name="Liu H."/>
        </authorList>
    </citation>
    <scope>NUCLEOTIDE SEQUENCE [LARGE SCALE GENOMIC DNA]</scope>
    <source>
        <strain evidence="3">cv. Yunnan</strain>
        <tissue evidence="2">Vines</tissue>
    </source>
</reference>
<evidence type="ECO:0000313" key="3">
    <source>
        <dbReference type="Proteomes" id="UP000249390"/>
    </source>
</evidence>
<gene>
    <name evidence="2" type="ORF">DM860_003910</name>
</gene>
<comment type="caution">
    <text evidence="2">The sequence shown here is derived from an EMBL/GenBank/DDBJ whole genome shotgun (WGS) entry which is preliminary data.</text>
</comment>
<sequence>MNENRPNKKSRIGGLEIRDADKLPRIRSAMDRSLMLASKKKKKDRSFAREKRSGENRELGLERETRKDEVAMDKNSITLIVNLGSLTPTEPLTLDGFKSSDTISYVKARVCQTAMDLGLHPLNADIRSLMSPQGPHLEDNQTLASAFHPGCQDEILILYYFIDAAKKRKFREPKADMRWLPICKLVRFREEAHEDNVGSYEYGYPILIEKRPKSIYAPLPFAQVPDLGIHGQYELLDVERRPITLSKIMHTHSVATTASVVLLALNDRILKDLVSSNSESEYLVIRVSWDKLSYFFVRLLRTAYPDIPIVAVTDLDPHHLDLLTFLDTPPEFLPSCYGWDLTRDFKEDVCSSDLGFANIKWLGLRPFDFRLPRLDSLKSGTSHCPGFDKVISMLRANPFLRKKKEWLEALDWLGLAWLGLVGKCVSLHLLAPPLDSVVVTFIWGMIIFLRKYLMKIGFEYNRRGPKCLCVSDSLVLCPFNSYAADVKQRAESGIRKFGI</sequence>
<keyword evidence="3" id="KW-1185">Reference proteome</keyword>
<dbReference type="GO" id="GO:0003677">
    <property type="term" value="F:DNA binding"/>
    <property type="evidence" value="ECO:0007669"/>
    <property type="project" value="InterPro"/>
</dbReference>
<dbReference type="Proteomes" id="UP000249390">
    <property type="component" value="Unassembled WGS sequence"/>
</dbReference>
<dbReference type="SUPFAM" id="SSF56726">
    <property type="entry name" value="DNA topoisomerase IV, alpha subunit"/>
    <property type="match status" value="1"/>
</dbReference>
<accession>A0A328CX80</accession>
<protein>
    <submittedName>
        <fullName evidence="2">Uncharacterized protein</fullName>
    </submittedName>
</protein>